<dbReference type="GO" id="GO:0006281">
    <property type="term" value="P:DNA repair"/>
    <property type="evidence" value="ECO:0007669"/>
    <property type="project" value="UniProtKB-KW"/>
</dbReference>
<evidence type="ECO:0000256" key="9">
    <source>
        <dbReference type="ARBA" id="ARBA00022833"/>
    </source>
</evidence>
<reference evidence="20 21" key="1">
    <citation type="submission" date="2020-09" db="EMBL/GenBank/DDBJ databases">
        <title>Characterization of Treponema spp. from bovine digital dermatitis in Korea.</title>
        <authorList>
            <person name="Espiritu H.M."/>
            <person name="Cho Y.I."/>
            <person name="Mamuad L."/>
        </authorList>
    </citation>
    <scope>NUCLEOTIDE SEQUENCE [LARGE SCALE GENOMIC DNA]</scope>
    <source>
        <strain evidence="20 21">KS1</strain>
    </source>
</reference>
<evidence type="ECO:0000256" key="16">
    <source>
        <dbReference type="NCBIfam" id="TIGR01389"/>
    </source>
</evidence>
<evidence type="ECO:0000256" key="10">
    <source>
        <dbReference type="ARBA" id="ARBA00022840"/>
    </source>
</evidence>
<feature type="domain" description="Helicase C-terminal" evidence="19">
    <location>
        <begin position="225"/>
        <end position="370"/>
    </location>
</feature>
<accession>A0A7S7AW44</accession>
<dbReference type="InterPro" id="IPR014001">
    <property type="entry name" value="Helicase_ATP-bd"/>
</dbReference>
<dbReference type="PROSITE" id="PS50967">
    <property type="entry name" value="HRDC"/>
    <property type="match status" value="1"/>
</dbReference>
<protein>
    <recommendedName>
        <fullName evidence="16">DNA helicase RecQ</fullName>
        <ecNumber evidence="16">5.6.2.4</ecNumber>
    </recommendedName>
</protein>
<dbReference type="InterPro" id="IPR004589">
    <property type="entry name" value="DNA_helicase_ATP-dep_RecQ"/>
</dbReference>
<evidence type="ECO:0000256" key="6">
    <source>
        <dbReference type="ARBA" id="ARBA00022763"/>
    </source>
</evidence>
<keyword evidence="10" id="KW-0067">ATP-binding</keyword>
<evidence type="ECO:0000256" key="2">
    <source>
        <dbReference type="ARBA" id="ARBA00001947"/>
    </source>
</evidence>
<proteinExistence type="inferred from homology"/>
<dbReference type="GO" id="GO:0030894">
    <property type="term" value="C:replisome"/>
    <property type="evidence" value="ECO:0007669"/>
    <property type="project" value="TreeGrafter"/>
</dbReference>
<dbReference type="Gene3D" id="1.10.10.10">
    <property type="entry name" value="Winged helix-like DNA-binding domain superfamily/Winged helix DNA-binding domain"/>
    <property type="match status" value="1"/>
</dbReference>
<dbReference type="InterPro" id="IPR002121">
    <property type="entry name" value="HRDC_dom"/>
</dbReference>
<dbReference type="SUPFAM" id="SSF46785">
    <property type="entry name" value="Winged helix' DNA-binding domain"/>
    <property type="match status" value="1"/>
</dbReference>
<dbReference type="FunFam" id="3.40.50.300:FF:000296">
    <property type="entry name" value="ATP-dependent DNA helicase RecQ"/>
    <property type="match status" value="1"/>
</dbReference>
<dbReference type="InterPro" id="IPR044876">
    <property type="entry name" value="HRDC_dom_sf"/>
</dbReference>
<dbReference type="PANTHER" id="PTHR13710:SF105">
    <property type="entry name" value="ATP-DEPENDENT DNA HELICASE Q1"/>
    <property type="match status" value="1"/>
</dbReference>
<dbReference type="EC" id="5.6.2.4" evidence="16"/>
<keyword evidence="4" id="KW-0479">Metal-binding</keyword>
<dbReference type="CDD" id="cd18794">
    <property type="entry name" value="SF2_C_RecQ"/>
    <property type="match status" value="1"/>
</dbReference>
<dbReference type="GO" id="GO:0046872">
    <property type="term" value="F:metal ion binding"/>
    <property type="evidence" value="ECO:0007669"/>
    <property type="project" value="UniProtKB-KW"/>
</dbReference>
<dbReference type="Pfam" id="PF16124">
    <property type="entry name" value="RecQ_Zn_bind"/>
    <property type="match status" value="1"/>
</dbReference>
<dbReference type="InterPro" id="IPR036390">
    <property type="entry name" value="WH_DNA-bd_sf"/>
</dbReference>
<dbReference type="Proteomes" id="UP000593915">
    <property type="component" value="Chromosome"/>
</dbReference>
<dbReference type="GO" id="GO:0009378">
    <property type="term" value="F:four-way junction helicase activity"/>
    <property type="evidence" value="ECO:0007669"/>
    <property type="project" value="TreeGrafter"/>
</dbReference>
<dbReference type="EMBL" id="CP061839">
    <property type="protein sequence ID" value="QOW60517.1"/>
    <property type="molecule type" value="Genomic_DNA"/>
</dbReference>
<dbReference type="SMART" id="SM00490">
    <property type="entry name" value="HELICc"/>
    <property type="match status" value="1"/>
</dbReference>
<dbReference type="GO" id="GO:0005524">
    <property type="term" value="F:ATP binding"/>
    <property type="evidence" value="ECO:0007669"/>
    <property type="project" value="UniProtKB-KW"/>
</dbReference>
<keyword evidence="9" id="KW-0862">Zinc</keyword>
<evidence type="ECO:0000256" key="3">
    <source>
        <dbReference type="ARBA" id="ARBA00005446"/>
    </source>
</evidence>
<comment type="cofactor">
    <cofactor evidence="2">
        <name>Zn(2+)</name>
        <dbReference type="ChEBI" id="CHEBI:29105"/>
    </cofactor>
</comment>
<evidence type="ECO:0000256" key="7">
    <source>
        <dbReference type="ARBA" id="ARBA00022801"/>
    </source>
</evidence>
<evidence type="ECO:0000256" key="14">
    <source>
        <dbReference type="ARBA" id="ARBA00023235"/>
    </source>
</evidence>
<comment type="catalytic activity">
    <reaction evidence="15">
        <text>Couples ATP hydrolysis with the unwinding of duplex DNA by translocating in the 3'-5' direction.</text>
        <dbReference type="EC" id="5.6.2.4"/>
    </reaction>
</comment>
<dbReference type="GO" id="GO:0016787">
    <property type="term" value="F:hydrolase activity"/>
    <property type="evidence" value="ECO:0007669"/>
    <property type="project" value="UniProtKB-KW"/>
</dbReference>
<dbReference type="PROSITE" id="PS51194">
    <property type="entry name" value="HELICASE_CTER"/>
    <property type="match status" value="1"/>
</dbReference>
<dbReference type="NCBIfam" id="TIGR01389">
    <property type="entry name" value="recQ"/>
    <property type="match status" value="1"/>
</dbReference>
<dbReference type="GO" id="GO:0009432">
    <property type="term" value="P:SOS response"/>
    <property type="evidence" value="ECO:0007669"/>
    <property type="project" value="UniProtKB-UniRule"/>
</dbReference>
<keyword evidence="6" id="KW-0227">DNA damage</keyword>
<keyword evidence="14" id="KW-0413">Isomerase</keyword>
<name>A0A7S7AW44_9SPIR</name>
<dbReference type="AlphaFoldDB" id="A0A7S7AW44"/>
<evidence type="ECO:0000313" key="21">
    <source>
        <dbReference type="Proteomes" id="UP000593915"/>
    </source>
</evidence>
<dbReference type="InterPro" id="IPR001650">
    <property type="entry name" value="Helicase_C-like"/>
</dbReference>
<evidence type="ECO:0000256" key="4">
    <source>
        <dbReference type="ARBA" id="ARBA00022723"/>
    </source>
</evidence>
<dbReference type="InterPro" id="IPR027417">
    <property type="entry name" value="P-loop_NTPase"/>
</dbReference>
<dbReference type="GO" id="GO:0003677">
    <property type="term" value="F:DNA binding"/>
    <property type="evidence" value="ECO:0007669"/>
    <property type="project" value="UniProtKB-KW"/>
</dbReference>
<dbReference type="CDD" id="cd17920">
    <property type="entry name" value="DEXHc_RecQ"/>
    <property type="match status" value="1"/>
</dbReference>
<dbReference type="RefSeq" id="WP_194076031.1">
    <property type="nucleotide sequence ID" value="NZ_CP061839.1"/>
</dbReference>
<gene>
    <name evidence="20" type="primary">recQ</name>
    <name evidence="20" type="ORF">IFE08_12010</name>
</gene>
<dbReference type="InterPro" id="IPR036388">
    <property type="entry name" value="WH-like_DNA-bd_sf"/>
</dbReference>
<evidence type="ECO:0000256" key="11">
    <source>
        <dbReference type="ARBA" id="ARBA00023125"/>
    </source>
</evidence>
<keyword evidence="7 20" id="KW-0378">Hydrolase</keyword>
<evidence type="ECO:0000313" key="20">
    <source>
        <dbReference type="EMBL" id="QOW60517.1"/>
    </source>
</evidence>
<comment type="cofactor">
    <cofactor evidence="1">
        <name>Mg(2+)</name>
        <dbReference type="ChEBI" id="CHEBI:18420"/>
    </cofactor>
</comment>
<dbReference type="SUPFAM" id="SSF47819">
    <property type="entry name" value="HRDC-like"/>
    <property type="match status" value="1"/>
</dbReference>
<dbReference type="GO" id="GO:0043138">
    <property type="term" value="F:3'-5' DNA helicase activity"/>
    <property type="evidence" value="ECO:0007669"/>
    <property type="project" value="UniProtKB-EC"/>
</dbReference>
<comment type="similarity">
    <text evidence="3">Belongs to the helicase family. RecQ subfamily.</text>
</comment>
<dbReference type="SMART" id="SM00487">
    <property type="entry name" value="DEXDc"/>
    <property type="match status" value="1"/>
</dbReference>
<feature type="domain" description="Helicase ATP-binding" evidence="18">
    <location>
        <begin position="36"/>
        <end position="204"/>
    </location>
</feature>
<dbReference type="SMART" id="SM00341">
    <property type="entry name" value="HRDC"/>
    <property type="match status" value="1"/>
</dbReference>
<dbReference type="FunFam" id="3.40.50.300:FF:000156">
    <property type="entry name" value="ATP-dependent DNA helicase recQ"/>
    <property type="match status" value="1"/>
</dbReference>
<dbReference type="Pfam" id="PF00570">
    <property type="entry name" value="HRDC"/>
    <property type="match status" value="1"/>
</dbReference>
<dbReference type="GO" id="GO:0006310">
    <property type="term" value="P:DNA recombination"/>
    <property type="evidence" value="ECO:0007669"/>
    <property type="project" value="UniProtKB-UniRule"/>
</dbReference>
<dbReference type="Gene3D" id="1.10.150.80">
    <property type="entry name" value="HRDC domain"/>
    <property type="match status" value="1"/>
</dbReference>
<dbReference type="SUPFAM" id="SSF52540">
    <property type="entry name" value="P-loop containing nucleoside triphosphate hydrolases"/>
    <property type="match status" value="1"/>
</dbReference>
<dbReference type="GO" id="GO:0006260">
    <property type="term" value="P:DNA replication"/>
    <property type="evidence" value="ECO:0007669"/>
    <property type="project" value="InterPro"/>
</dbReference>
<keyword evidence="12" id="KW-0233">DNA recombination</keyword>
<evidence type="ECO:0000259" key="18">
    <source>
        <dbReference type="PROSITE" id="PS51192"/>
    </source>
</evidence>
<keyword evidence="13" id="KW-0234">DNA repair</keyword>
<evidence type="ECO:0000256" key="1">
    <source>
        <dbReference type="ARBA" id="ARBA00001946"/>
    </source>
</evidence>
<dbReference type="InterPro" id="IPR011545">
    <property type="entry name" value="DEAD/DEAH_box_helicase_dom"/>
</dbReference>
<dbReference type="InterPro" id="IPR006293">
    <property type="entry name" value="DNA_helicase_ATP-dep_RecQ_bac"/>
</dbReference>
<dbReference type="Pfam" id="PF00271">
    <property type="entry name" value="Helicase_C"/>
    <property type="match status" value="1"/>
</dbReference>
<dbReference type="GO" id="GO:0005737">
    <property type="term" value="C:cytoplasm"/>
    <property type="evidence" value="ECO:0007669"/>
    <property type="project" value="TreeGrafter"/>
</dbReference>
<keyword evidence="11" id="KW-0238">DNA-binding</keyword>
<keyword evidence="5" id="KW-0547">Nucleotide-binding</keyword>
<evidence type="ECO:0000256" key="5">
    <source>
        <dbReference type="ARBA" id="ARBA00022741"/>
    </source>
</evidence>
<sequence length="625" mass="70732">MVLDKSVGNNFFSNPQDVLKNVFGYDEFRPFQKEIIECILNGEDVLAVMPTGGGKSLCYQIPAMLFKGLTIVVSPLIALMHDQIRGLETLGINAAALNSSLDWEKYSDNIRKIKSGEIKLLYVAPETLLSDRCRELISSIEVSLFTVDEAHCISEWGHDFRPEYRQLAEVRKIIPNAVCLALTATATRTVRDDIKKILELKSPKEFVASFNRKNIFLEVKQKQKPFEQATEFLKEHKGEPGIIYCFSRKQADTLSVQLSVLGYAAKPYHAGLSDELRQKTQNEFINDDIQIITATVAFGMGINKPNVRFVIHFDLPKSIEQYYQEIGRAGRDGEPAHALLLFSAADIFKLKFLMQDKKPDEIRKAEKMLTAISGYAQTNSCRRKALLKYFGESAKPEEIAEAQGDYPCCDVCCQEKIEKTDVTVPVQKFLSCVLRTGCRFGASYIIDVLLGSKQKRVLENKHNDLSVWGIGTEFNREGWLELVRILLAEDYLIKDENYSVLSLTQKAKDELQSRTQIFLPFNAEKKDSEEPEKEEVKKIKVVLPEDKLDTAGVKLLKILKQKRRELAEEANVPSYIIFSDKTLIDLAQKKPVSIDELDCIFGIGKTKKEKYGEIILKTIVTAGKK</sequence>
<evidence type="ECO:0000259" key="17">
    <source>
        <dbReference type="PROSITE" id="PS50967"/>
    </source>
</evidence>
<dbReference type="NCBIfam" id="TIGR00614">
    <property type="entry name" value="recQ_fam"/>
    <property type="match status" value="1"/>
</dbReference>
<evidence type="ECO:0000256" key="8">
    <source>
        <dbReference type="ARBA" id="ARBA00022806"/>
    </source>
</evidence>
<organism evidence="20 21">
    <name type="scientific">Treponema pedis</name>
    <dbReference type="NCBI Taxonomy" id="409322"/>
    <lineage>
        <taxon>Bacteria</taxon>
        <taxon>Pseudomonadati</taxon>
        <taxon>Spirochaetota</taxon>
        <taxon>Spirochaetia</taxon>
        <taxon>Spirochaetales</taxon>
        <taxon>Treponemataceae</taxon>
        <taxon>Treponema</taxon>
    </lineage>
</organism>
<dbReference type="PROSITE" id="PS51192">
    <property type="entry name" value="HELICASE_ATP_BIND_1"/>
    <property type="match status" value="1"/>
</dbReference>
<dbReference type="SMART" id="SM00956">
    <property type="entry name" value="RQC"/>
    <property type="match status" value="1"/>
</dbReference>
<dbReference type="Pfam" id="PF09382">
    <property type="entry name" value="RQC"/>
    <property type="match status" value="1"/>
</dbReference>
<dbReference type="InterPro" id="IPR010997">
    <property type="entry name" value="HRDC-like_sf"/>
</dbReference>
<dbReference type="PANTHER" id="PTHR13710">
    <property type="entry name" value="DNA HELICASE RECQ FAMILY MEMBER"/>
    <property type="match status" value="1"/>
</dbReference>
<dbReference type="Gene3D" id="3.40.50.300">
    <property type="entry name" value="P-loop containing nucleotide triphosphate hydrolases"/>
    <property type="match status" value="2"/>
</dbReference>
<dbReference type="InterPro" id="IPR032284">
    <property type="entry name" value="RecQ_Zn-bd"/>
</dbReference>
<dbReference type="Pfam" id="PF00270">
    <property type="entry name" value="DEAD"/>
    <property type="match status" value="1"/>
</dbReference>
<feature type="domain" description="HRDC" evidence="17">
    <location>
        <begin position="549"/>
        <end position="625"/>
    </location>
</feature>
<evidence type="ECO:0000259" key="19">
    <source>
        <dbReference type="PROSITE" id="PS51194"/>
    </source>
</evidence>
<dbReference type="InterPro" id="IPR018982">
    <property type="entry name" value="RQC_domain"/>
</dbReference>
<evidence type="ECO:0000256" key="13">
    <source>
        <dbReference type="ARBA" id="ARBA00023204"/>
    </source>
</evidence>
<evidence type="ECO:0000256" key="12">
    <source>
        <dbReference type="ARBA" id="ARBA00023172"/>
    </source>
</evidence>
<dbReference type="GO" id="GO:0043590">
    <property type="term" value="C:bacterial nucleoid"/>
    <property type="evidence" value="ECO:0007669"/>
    <property type="project" value="TreeGrafter"/>
</dbReference>
<keyword evidence="8 20" id="KW-0347">Helicase</keyword>
<evidence type="ECO:0000256" key="15">
    <source>
        <dbReference type="ARBA" id="ARBA00034617"/>
    </source>
</evidence>